<dbReference type="RefSeq" id="WP_009298576.1">
    <property type="nucleotide sequence ID" value="NZ_JBKXXQ010000016.1"/>
</dbReference>
<dbReference type="GO" id="GO:0006352">
    <property type="term" value="P:DNA-templated transcription initiation"/>
    <property type="evidence" value="ECO:0007669"/>
    <property type="project" value="InterPro"/>
</dbReference>
<evidence type="ECO:0000256" key="4">
    <source>
        <dbReference type="ARBA" id="ARBA00023125"/>
    </source>
</evidence>
<dbReference type="InterPro" id="IPR036388">
    <property type="entry name" value="WH-like_DNA-bd_sf"/>
</dbReference>
<evidence type="ECO:0000256" key="2">
    <source>
        <dbReference type="ARBA" id="ARBA00023015"/>
    </source>
</evidence>
<protein>
    <submittedName>
        <fullName evidence="8">ECF RNA polymerase sigma factor SigR</fullName>
    </submittedName>
</protein>
<dbReference type="GO" id="GO:0016987">
    <property type="term" value="F:sigma factor activity"/>
    <property type="evidence" value="ECO:0007669"/>
    <property type="project" value="UniProtKB-KW"/>
</dbReference>
<evidence type="ECO:0000256" key="5">
    <source>
        <dbReference type="ARBA" id="ARBA00023163"/>
    </source>
</evidence>
<evidence type="ECO:0000313" key="8">
    <source>
        <dbReference type="EMBL" id="ODM04793.1"/>
    </source>
</evidence>
<dbReference type="InterPro" id="IPR013324">
    <property type="entry name" value="RNA_pol_sigma_r3/r4-like"/>
</dbReference>
<dbReference type="Pfam" id="PF04542">
    <property type="entry name" value="Sigma70_r2"/>
    <property type="match status" value="1"/>
</dbReference>
<evidence type="ECO:0000256" key="3">
    <source>
        <dbReference type="ARBA" id="ARBA00023082"/>
    </source>
</evidence>
<dbReference type="NCBIfam" id="TIGR02937">
    <property type="entry name" value="sigma70-ECF"/>
    <property type="match status" value="1"/>
</dbReference>
<dbReference type="InterPro" id="IPR013249">
    <property type="entry name" value="RNA_pol_sigma70_r4_t2"/>
</dbReference>
<dbReference type="InterPro" id="IPR007627">
    <property type="entry name" value="RNA_pol_sigma70_r2"/>
</dbReference>
<feature type="domain" description="RNA polymerase sigma factor 70 region 4 type 2" evidence="7">
    <location>
        <begin position="94"/>
        <end position="144"/>
    </location>
</feature>
<keyword evidence="3" id="KW-0731">Sigma factor</keyword>
<keyword evidence="2" id="KW-0805">Transcription regulation</keyword>
<dbReference type="InterPro" id="IPR014284">
    <property type="entry name" value="RNA_pol_sigma-70_dom"/>
</dbReference>
<dbReference type="Proteomes" id="UP000095003">
    <property type="component" value="Unassembled WGS sequence"/>
</dbReference>
<dbReference type="PATRIC" id="fig|1432052.3.peg.6470"/>
<evidence type="ECO:0000259" key="7">
    <source>
        <dbReference type="Pfam" id="PF08281"/>
    </source>
</evidence>
<dbReference type="Gene3D" id="1.10.1740.10">
    <property type="match status" value="1"/>
</dbReference>
<evidence type="ECO:0000259" key="6">
    <source>
        <dbReference type="Pfam" id="PF04542"/>
    </source>
</evidence>
<dbReference type="InterPro" id="IPR013325">
    <property type="entry name" value="RNA_pol_sigma_r2"/>
</dbReference>
<name>A0A1E3A7R5_9FIRM</name>
<dbReference type="AlphaFoldDB" id="A0A1E3A7R5"/>
<dbReference type="CDD" id="cd06171">
    <property type="entry name" value="Sigma70_r4"/>
    <property type="match status" value="1"/>
</dbReference>
<dbReference type="Gene3D" id="1.10.10.10">
    <property type="entry name" value="Winged helix-like DNA-binding domain superfamily/Winged helix DNA-binding domain"/>
    <property type="match status" value="1"/>
</dbReference>
<gene>
    <name evidence="8" type="primary">sigR</name>
    <name evidence="8" type="ORF">BEH84_05856</name>
</gene>
<keyword evidence="5" id="KW-0804">Transcription</keyword>
<dbReference type="InterPro" id="IPR039425">
    <property type="entry name" value="RNA_pol_sigma-70-like"/>
</dbReference>
<dbReference type="SUPFAM" id="SSF88946">
    <property type="entry name" value="Sigma2 domain of RNA polymerase sigma factors"/>
    <property type="match status" value="1"/>
</dbReference>
<feature type="domain" description="RNA polymerase sigma-70 region 2" evidence="6">
    <location>
        <begin position="6"/>
        <end position="73"/>
    </location>
</feature>
<keyword evidence="4" id="KW-0238">DNA-binding</keyword>
<comment type="similarity">
    <text evidence="1">Belongs to the sigma-70 factor family. ECF subfamily.</text>
</comment>
<evidence type="ECO:0000256" key="1">
    <source>
        <dbReference type="ARBA" id="ARBA00010641"/>
    </source>
</evidence>
<sequence length="152" mass="18009">MNIEDLFLENMDQLYRTALFMLSNSLDAEDVVQETYVRLLIKKPFFKNKEHGKAWLLRVCINLCKNQLRFKKRHPQDELWEQTQITYSLEDKEVLYEISSLPTKLKSVIVLYAINGYSIKEISKILKISESATKKRLQRAREKLSLQLEVNK</sequence>
<dbReference type="GO" id="GO:0003677">
    <property type="term" value="F:DNA binding"/>
    <property type="evidence" value="ECO:0007669"/>
    <property type="project" value="UniProtKB-KW"/>
</dbReference>
<organism evidence="8 9">
    <name type="scientific">Eisenbergiella tayi</name>
    <dbReference type="NCBI Taxonomy" id="1432052"/>
    <lineage>
        <taxon>Bacteria</taxon>
        <taxon>Bacillati</taxon>
        <taxon>Bacillota</taxon>
        <taxon>Clostridia</taxon>
        <taxon>Lachnospirales</taxon>
        <taxon>Lachnospiraceae</taxon>
        <taxon>Eisenbergiella</taxon>
    </lineage>
</organism>
<dbReference type="EMBL" id="MCGI01000007">
    <property type="protein sequence ID" value="ODM04793.1"/>
    <property type="molecule type" value="Genomic_DNA"/>
</dbReference>
<accession>A0A1E3A7R5</accession>
<proteinExistence type="inferred from homology"/>
<evidence type="ECO:0000313" key="9">
    <source>
        <dbReference type="Proteomes" id="UP000095003"/>
    </source>
</evidence>
<dbReference type="PANTHER" id="PTHR43133">
    <property type="entry name" value="RNA POLYMERASE ECF-TYPE SIGMA FACTO"/>
    <property type="match status" value="1"/>
</dbReference>
<comment type="caution">
    <text evidence="8">The sequence shown here is derived from an EMBL/GenBank/DDBJ whole genome shotgun (WGS) entry which is preliminary data.</text>
</comment>
<dbReference type="Pfam" id="PF08281">
    <property type="entry name" value="Sigma70_r4_2"/>
    <property type="match status" value="1"/>
</dbReference>
<reference evidence="8 9" key="1">
    <citation type="submission" date="2016-07" db="EMBL/GenBank/DDBJ databases">
        <title>Characterization of isolates of Eisenbergiella tayi derived from blood cultures, using whole genome sequencing.</title>
        <authorList>
            <person name="Burdz T."/>
            <person name="Wiebe D."/>
            <person name="Huynh C."/>
            <person name="Bernard K."/>
        </authorList>
    </citation>
    <scope>NUCLEOTIDE SEQUENCE [LARGE SCALE GENOMIC DNA]</scope>
    <source>
        <strain evidence="8 9">NML 120489</strain>
    </source>
</reference>
<dbReference type="PANTHER" id="PTHR43133:SF8">
    <property type="entry name" value="RNA POLYMERASE SIGMA FACTOR HI_1459-RELATED"/>
    <property type="match status" value="1"/>
</dbReference>
<dbReference type="SUPFAM" id="SSF88659">
    <property type="entry name" value="Sigma3 and sigma4 domains of RNA polymerase sigma factors"/>
    <property type="match status" value="1"/>
</dbReference>